<organism evidence="4 5">
    <name type="scientific">Novosphingobium flavum</name>
    <dbReference type="NCBI Taxonomy" id="1778672"/>
    <lineage>
        <taxon>Bacteria</taxon>
        <taxon>Pseudomonadati</taxon>
        <taxon>Pseudomonadota</taxon>
        <taxon>Alphaproteobacteria</taxon>
        <taxon>Sphingomonadales</taxon>
        <taxon>Sphingomonadaceae</taxon>
        <taxon>Novosphingobium</taxon>
    </lineage>
</organism>
<comment type="similarity">
    <text evidence="1">Belongs to the TrbG/VirB9 family.</text>
</comment>
<feature type="signal peptide" evidence="3">
    <location>
        <begin position="1"/>
        <end position="35"/>
    </location>
</feature>
<evidence type="ECO:0000313" key="4">
    <source>
        <dbReference type="EMBL" id="MBC2664093.1"/>
    </source>
</evidence>
<feature type="chain" id="PRO_5031235507" evidence="3">
    <location>
        <begin position="36"/>
        <end position="266"/>
    </location>
</feature>
<gene>
    <name evidence="4" type="ORF">H7F51_01025</name>
</gene>
<dbReference type="InterPro" id="IPR010258">
    <property type="entry name" value="Conjugal_tfr_TrbG/VirB9/CagX"/>
</dbReference>
<evidence type="ECO:0000256" key="1">
    <source>
        <dbReference type="ARBA" id="ARBA00006135"/>
    </source>
</evidence>
<sequence>MAAPGQSFGDPAVKRLLPLLALLALPALQTGPALAADARLEHRLYDPEAVVRLEGRAGVQATIAFAEDEHIENVAIGDSALWQVTPNKRATLLFVKPLAPRARTNLTVVTDRRQYFFDLVAVPKGRAVYLLHFTYPPEPEKPVQAAAAPAPALTAEEARLAAGAAPVDPASLNFAWKAKGKAALLPARVYDDGSSTYLGWAPGKPVPAILARNGQGAEGPVNYAVREDMIVLDSVPGVLVLRSGRDVATLERAAPAPSANLAAKVD</sequence>
<dbReference type="CDD" id="cd06911">
    <property type="entry name" value="VirB9_CagX_TrbG"/>
    <property type="match status" value="1"/>
</dbReference>
<comment type="caution">
    <text evidence="4">The sequence shown here is derived from an EMBL/GenBank/DDBJ whole genome shotgun (WGS) entry which is preliminary data.</text>
</comment>
<proteinExistence type="inferred from homology"/>
<accession>A0A7X1KKA9</accession>
<dbReference type="EMBL" id="JACLAW010000001">
    <property type="protein sequence ID" value="MBC2664093.1"/>
    <property type="molecule type" value="Genomic_DNA"/>
</dbReference>
<dbReference type="Gene3D" id="2.60.40.2500">
    <property type="match status" value="1"/>
</dbReference>
<keyword evidence="5" id="KW-1185">Reference proteome</keyword>
<dbReference type="InterPro" id="IPR033645">
    <property type="entry name" value="VirB9/CagX/TrbG_C"/>
</dbReference>
<name>A0A7X1KKA9_9SPHN</name>
<evidence type="ECO:0000256" key="2">
    <source>
        <dbReference type="ARBA" id="ARBA00022729"/>
    </source>
</evidence>
<evidence type="ECO:0000256" key="3">
    <source>
        <dbReference type="SAM" id="SignalP"/>
    </source>
</evidence>
<keyword evidence="2 3" id="KW-0732">Signal</keyword>
<dbReference type="InterPro" id="IPR038161">
    <property type="entry name" value="VirB9/CagX/TrbG_C_sf"/>
</dbReference>
<protein>
    <submittedName>
        <fullName evidence="4">TrbG/VirB9 family P-type conjugative transfer protein</fullName>
    </submittedName>
</protein>
<dbReference type="AlphaFoldDB" id="A0A7X1KKA9"/>
<dbReference type="Proteomes" id="UP000566813">
    <property type="component" value="Unassembled WGS sequence"/>
</dbReference>
<dbReference type="Pfam" id="PF03524">
    <property type="entry name" value="CagX"/>
    <property type="match status" value="1"/>
</dbReference>
<evidence type="ECO:0000313" key="5">
    <source>
        <dbReference type="Proteomes" id="UP000566813"/>
    </source>
</evidence>
<reference evidence="4 5" key="1">
    <citation type="submission" date="2020-08" db="EMBL/GenBank/DDBJ databases">
        <title>The genome sequence of type strain Novosphingobium flavum NBRC 111647.</title>
        <authorList>
            <person name="Liu Y."/>
        </authorList>
    </citation>
    <scope>NUCLEOTIDE SEQUENCE [LARGE SCALE GENOMIC DNA]</scope>
    <source>
        <strain evidence="4 5">NBRC 111647</strain>
    </source>
</reference>